<feature type="domain" description="Flavodoxin-like" evidence="4">
    <location>
        <begin position="343"/>
        <end position="482"/>
    </location>
</feature>
<dbReference type="OrthoDB" id="9789468at2"/>
<dbReference type="PANTHER" id="PTHR19384:SF17">
    <property type="entry name" value="NADPH--CYTOCHROME P450 REDUCTASE"/>
    <property type="match status" value="1"/>
</dbReference>
<dbReference type="InterPro" id="IPR017938">
    <property type="entry name" value="Riboflavin_synthase-like_b-brl"/>
</dbReference>
<protein>
    <recommendedName>
        <fullName evidence="2">NADPH--hemoprotein reductase</fullName>
        <ecNumber evidence="2">1.6.2.4</ecNumber>
    </recommendedName>
</protein>
<comment type="caution">
    <text evidence="5">The sequence shown here is derived from an EMBL/GenBank/DDBJ whole genome shotgun (WGS) entry which is preliminary data.</text>
</comment>
<dbReference type="PRINTS" id="PR00369">
    <property type="entry name" value="FLAVODOXIN"/>
</dbReference>
<evidence type="ECO:0000313" key="6">
    <source>
        <dbReference type="Proteomes" id="UP000256884"/>
    </source>
</evidence>
<evidence type="ECO:0000256" key="3">
    <source>
        <dbReference type="SAM" id="Phobius"/>
    </source>
</evidence>
<dbReference type="PANTHER" id="PTHR19384">
    <property type="entry name" value="NITRIC OXIDE SYNTHASE-RELATED"/>
    <property type="match status" value="1"/>
</dbReference>
<dbReference type="GO" id="GO:0005829">
    <property type="term" value="C:cytosol"/>
    <property type="evidence" value="ECO:0007669"/>
    <property type="project" value="TreeGrafter"/>
</dbReference>
<dbReference type="GO" id="GO:0003958">
    <property type="term" value="F:NADPH-hemoprotein reductase activity"/>
    <property type="evidence" value="ECO:0007669"/>
    <property type="project" value="UniProtKB-EC"/>
</dbReference>
<dbReference type="Gene3D" id="3.40.50.360">
    <property type="match status" value="1"/>
</dbReference>
<dbReference type="InterPro" id="IPR001709">
    <property type="entry name" value="Flavoprot_Pyr_Nucl_cyt_Rdtase"/>
</dbReference>
<dbReference type="Gene3D" id="3.40.50.80">
    <property type="entry name" value="Nucleotide-binding domain of ferredoxin-NADP reductase (FNR) module"/>
    <property type="match status" value="1"/>
</dbReference>
<dbReference type="RefSeq" id="WP_115900948.1">
    <property type="nucleotide sequence ID" value="NZ_QUNS01000003.1"/>
</dbReference>
<feature type="transmembrane region" description="Helical" evidence="3">
    <location>
        <begin position="172"/>
        <end position="197"/>
    </location>
</feature>
<gene>
    <name evidence="5" type="ORF">C7448_103345</name>
</gene>
<dbReference type="GO" id="GO:0050660">
    <property type="term" value="F:flavin adenine dinucleotide binding"/>
    <property type="evidence" value="ECO:0007669"/>
    <property type="project" value="TreeGrafter"/>
</dbReference>
<dbReference type="Pfam" id="PF03929">
    <property type="entry name" value="PepSY_TM"/>
    <property type="match status" value="1"/>
</dbReference>
<dbReference type="InterPro" id="IPR039261">
    <property type="entry name" value="FNR_nucleotide-bd"/>
</dbReference>
<sequence length="725" mass="82350">MTTSIWRYSHLTLAISSFLFLLIASLTGIILAFEPISKQLSDYSISNTEKITLAETISELQKQYDEIISISVDENDFVSASVVTKEGKSDTFYVNPTTGKKLGDIAKKKSIFQFATSLHRSLFLKSTGRFIVGFISFLLCLIAVTGLILITKRQGGFKKLFSKVVKENFEQYYHIIIGRYTLIPIIIITLTGVYLSLDRFSVLPTEKIKHSYDFSSDSSNKKITLAEFPAFKNTTLNKVKSVEFPFSEDEEDYFFVKLTDSELLIHQYTGTIISKENLSLTSILLNWSLLLHTGNGTIIWSIVLLLASTSILFFIYSGFAMTFSRTQKRSLPKNKISKDNAEIVILVGSETNNTYPFASSLYNALIKNGKTVFIDVLNNYTSYKNAKHLIILTSTYGEGEAPSNASKFLQLVQQTTIQNPISYSVVGFGSRAYPHFCQFAIDIDSTLQQFPNFKTLLPVYKINNQSFQDFKTWGHLWSEKTSIQFELTQEIKKHKKQQVFTTVSKTDLNNDDSFLVRLQPTKKIRFNSGDLLAITPKKDNIERLYSVGKIDNNIILSIKKHELGVCSNLLYQLKENEPIQANIQQNKDFYFPKKKKEVILIANGTGIAPFLGMLQHKNGTKAHLFWGGRTKESLRMYTPLLKNMEQNNIHIAYSQEQDKEYVQDLLLKKETIITTVLQNGGTIMICGSIKMLKGVEKVLEQITSNKLNTSLDHFKKNNQIKTDCY</sequence>
<dbReference type="InterPro" id="IPR001433">
    <property type="entry name" value="OxRdtase_FAD/NAD-bd"/>
</dbReference>
<feature type="transmembrane region" description="Helical" evidence="3">
    <location>
        <begin position="130"/>
        <end position="151"/>
    </location>
</feature>
<feature type="transmembrane region" description="Helical" evidence="3">
    <location>
        <begin position="12"/>
        <end position="33"/>
    </location>
</feature>
<keyword evidence="6" id="KW-1185">Reference proteome</keyword>
<dbReference type="EC" id="1.6.2.4" evidence="2"/>
<evidence type="ECO:0000256" key="2">
    <source>
        <dbReference type="ARBA" id="ARBA00023797"/>
    </source>
</evidence>
<evidence type="ECO:0000313" key="5">
    <source>
        <dbReference type="EMBL" id="REH52610.1"/>
    </source>
</evidence>
<dbReference type="PROSITE" id="PS50902">
    <property type="entry name" value="FLAVODOXIN_LIKE"/>
    <property type="match status" value="1"/>
</dbReference>
<keyword evidence="3" id="KW-0472">Membrane</keyword>
<evidence type="ECO:0000256" key="1">
    <source>
        <dbReference type="ARBA" id="ARBA00022630"/>
    </source>
</evidence>
<name>A0A3E0I233_9FLAO</name>
<dbReference type="Proteomes" id="UP000256884">
    <property type="component" value="Unassembled WGS sequence"/>
</dbReference>
<proteinExistence type="predicted"/>
<dbReference type="SUPFAM" id="SSF52218">
    <property type="entry name" value="Flavoproteins"/>
    <property type="match status" value="1"/>
</dbReference>
<dbReference type="InterPro" id="IPR029039">
    <property type="entry name" value="Flavoprotein-like_sf"/>
</dbReference>
<dbReference type="SUPFAM" id="SSF52343">
    <property type="entry name" value="Ferredoxin reductase-like, C-terminal NADP-linked domain"/>
    <property type="match status" value="1"/>
</dbReference>
<accession>A0A3E0I233</accession>
<keyword evidence="3" id="KW-0812">Transmembrane</keyword>
<keyword evidence="1" id="KW-0285">Flavoprotein</keyword>
<reference evidence="5 6" key="1">
    <citation type="submission" date="2018-08" db="EMBL/GenBank/DDBJ databases">
        <title>Genomic Encyclopedia of Type Strains, Phase IV (KMG-IV): sequencing the most valuable type-strain genomes for metagenomic binning, comparative biology and taxonomic classification.</title>
        <authorList>
            <person name="Goeker M."/>
        </authorList>
    </citation>
    <scope>NUCLEOTIDE SEQUENCE [LARGE SCALE GENOMIC DNA]</scope>
    <source>
        <strain evidence="5 6">DSM 18841</strain>
    </source>
</reference>
<dbReference type="Pfam" id="PF00175">
    <property type="entry name" value="NAD_binding_1"/>
    <property type="match status" value="1"/>
</dbReference>
<evidence type="ECO:0000259" key="4">
    <source>
        <dbReference type="PROSITE" id="PS50902"/>
    </source>
</evidence>
<feature type="transmembrane region" description="Helical" evidence="3">
    <location>
        <begin position="298"/>
        <end position="323"/>
    </location>
</feature>
<dbReference type="SUPFAM" id="SSF63380">
    <property type="entry name" value="Riboflavin synthase domain-like"/>
    <property type="match status" value="1"/>
</dbReference>
<dbReference type="InterPro" id="IPR001094">
    <property type="entry name" value="Flavdoxin-like"/>
</dbReference>
<dbReference type="Pfam" id="PF00258">
    <property type="entry name" value="Flavodoxin_1"/>
    <property type="match status" value="1"/>
</dbReference>
<dbReference type="AlphaFoldDB" id="A0A3E0I233"/>
<dbReference type="InterPro" id="IPR008254">
    <property type="entry name" value="Flavodoxin/NO_synth"/>
</dbReference>
<keyword evidence="3" id="KW-1133">Transmembrane helix</keyword>
<dbReference type="EMBL" id="QUNS01000003">
    <property type="protein sequence ID" value="REH52610.1"/>
    <property type="molecule type" value="Genomic_DNA"/>
</dbReference>
<dbReference type="PRINTS" id="PR00371">
    <property type="entry name" value="FPNCR"/>
</dbReference>
<dbReference type="InterPro" id="IPR005625">
    <property type="entry name" value="PepSY-ass_TM"/>
</dbReference>
<dbReference type="GO" id="GO:0010181">
    <property type="term" value="F:FMN binding"/>
    <property type="evidence" value="ECO:0007669"/>
    <property type="project" value="InterPro"/>
</dbReference>
<organism evidence="5 6">
    <name type="scientific">Tenacibaculum gallaicum</name>
    <dbReference type="NCBI Taxonomy" id="561505"/>
    <lineage>
        <taxon>Bacteria</taxon>
        <taxon>Pseudomonadati</taxon>
        <taxon>Bacteroidota</taxon>
        <taxon>Flavobacteriia</taxon>
        <taxon>Flavobacteriales</taxon>
        <taxon>Flavobacteriaceae</taxon>
        <taxon>Tenacibaculum</taxon>
    </lineage>
</organism>